<sequence length="119" mass="14102">MAMSRNFNPTKSERSAAEKNQTRQQFPSDLSDDQWNDVLAFLPEEPPRGRHRSTDLREIVDAINYRWCTGCAWRHLPSRFPPWPTVYTYFRNWLKDGTLRQLRGTLDPPRPSQLTRRQA</sequence>
<organism evidence="3 4">
    <name type="scientific">Calycomorphotria hydatis</name>
    <dbReference type="NCBI Taxonomy" id="2528027"/>
    <lineage>
        <taxon>Bacteria</taxon>
        <taxon>Pseudomonadati</taxon>
        <taxon>Planctomycetota</taxon>
        <taxon>Planctomycetia</taxon>
        <taxon>Planctomycetales</taxon>
        <taxon>Planctomycetaceae</taxon>
        <taxon>Calycomorphotria</taxon>
    </lineage>
</organism>
<evidence type="ECO:0000259" key="2">
    <source>
        <dbReference type="Pfam" id="PF13340"/>
    </source>
</evidence>
<accession>A0A517T4G0</accession>
<dbReference type="KEGG" id="chya:V22_04760"/>
<dbReference type="PANTHER" id="PTHR30007:SF0">
    <property type="entry name" value="TRANSPOSASE"/>
    <property type="match status" value="1"/>
</dbReference>
<evidence type="ECO:0000256" key="1">
    <source>
        <dbReference type="SAM" id="MobiDB-lite"/>
    </source>
</evidence>
<dbReference type="EMBL" id="CP036316">
    <property type="protein sequence ID" value="QDT63257.1"/>
    <property type="molecule type" value="Genomic_DNA"/>
</dbReference>
<dbReference type="AlphaFoldDB" id="A0A517T4G0"/>
<keyword evidence="4" id="KW-1185">Reference proteome</keyword>
<feature type="compositionally biased region" description="Basic and acidic residues" evidence="1">
    <location>
        <begin position="11"/>
        <end position="21"/>
    </location>
</feature>
<evidence type="ECO:0000313" key="4">
    <source>
        <dbReference type="Proteomes" id="UP000319976"/>
    </source>
</evidence>
<dbReference type="InterPro" id="IPR025161">
    <property type="entry name" value="IS402-like_dom"/>
</dbReference>
<name>A0A517T4G0_9PLAN</name>
<proteinExistence type="predicted"/>
<dbReference type="OrthoDB" id="212263at2"/>
<dbReference type="PANTHER" id="PTHR30007">
    <property type="entry name" value="PHP DOMAIN PROTEIN"/>
    <property type="match status" value="1"/>
</dbReference>
<gene>
    <name evidence="3" type="ORF">V22_04760</name>
</gene>
<dbReference type="Pfam" id="PF13340">
    <property type="entry name" value="DUF4096"/>
    <property type="match status" value="1"/>
</dbReference>
<dbReference type="Proteomes" id="UP000319976">
    <property type="component" value="Chromosome"/>
</dbReference>
<feature type="region of interest" description="Disordered" evidence="1">
    <location>
        <begin position="1"/>
        <end position="32"/>
    </location>
</feature>
<protein>
    <recommendedName>
        <fullName evidence="2">Insertion element IS402-like domain-containing protein</fullName>
    </recommendedName>
</protein>
<feature type="domain" description="Insertion element IS402-like" evidence="2">
    <location>
        <begin position="30"/>
        <end position="102"/>
    </location>
</feature>
<reference evidence="3 4" key="1">
    <citation type="submission" date="2019-02" db="EMBL/GenBank/DDBJ databases">
        <title>Deep-cultivation of Planctomycetes and their phenomic and genomic characterization uncovers novel biology.</title>
        <authorList>
            <person name="Wiegand S."/>
            <person name="Jogler M."/>
            <person name="Boedeker C."/>
            <person name="Pinto D."/>
            <person name="Vollmers J."/>
            <person name="Rivas-Marin E."/>
            <person name="Kohn T."/>
            <person name="Peeters S.H."/>
            <person name="Heuer A."/>
            <person name="Rast P."/>
            <person name="Oberbeckmann S."/>
            <person name="Bunk B."/>
            <person name="Jeske O."/>
            <person name="Meyerdierks A."/>
            <person name="Storesund J.E."/>
            <person name="Kallscheuer N."/>
            <person name="Luecker S."/>
            <person name="Lage O.M."/>
            <person name="Pohl T."/>
            <person name="Merkel B.J."/>
            <person name="Hornburger P."/>
            <person name="Mueller R.-W."/>
            <person name="Bruemmer F."/>
            <person name="Labrenz M."/>
            <person name="Spormann A.M."/>
            <person name="Op den Camp H."/>
            <person name="Overmann J."/>
            <person name="Amann R."/>
            <person name="Jetten M.S.M."/>
            <person name="Mascher T."/>
            <person name="Medema M.H."/>
            <person name="Devos D.P."/>
            <person name="Kaster A.-K."/>
            <person name="Ovreas L."/>
            <person name="Rohde M."/>
            <person name="Galperin M.Y."/>
            <person name="Jogler C."/>
        </authorList>
    </citation>
    <scope>NUCLEOTIDE SEQUENCE [LARGE SCALE GENOMIC DNA]</scope>
    <source>
        <strain evidence="3 4">V22</strain>
    </source>
</reference>
<feature type="compositionally biased region" description="Polar residues" evidence="1">
    <location>
        <begin position="1"/>
        <end position="10"/>
    </location>
</feature>
<evidence type="ECO:0000313" key="3">
    <source>
        <dbReference type="EMBL" id="QDT63257.1"/>
    </source>
</evidence>